<dbReference type="GeneID" id="34563131"/>
<accession>A0A1G4B023</accession>
<dbReference type="AlphaFoldDB" id="A0A1G4B023"/>
<dbReference type="RefSeq" id="XP_022471845.1">
    <property type="nucleotide sequence ID" value="XM_022621621.1"/>
</dbReference>
<reference evidence="2 3" key="1">
    <citation type="submission" date="2016-09" db="EMBL/GenBank/DDBJ databases">
        <authorList>
            <person name="Capua I."/>
            <person name="De Benedictis P."/>
            <person name="Joannis T."/>
            <person name="Lombin L.H."/>
            <person name="Cattoli G."/>
        </authorList>
    </citation>
    <scope>NUCLEOTIDE SEQUENCE [LARGE SCALE GENOMIC DNA]</scope>
    <source>
        <strain evidence="2 3">IMI 309357</strain>
    </source>
</reference>
<comment type="caution">
    <text evidence="2">The sequence shown here is derived from an EMBL/GenBank/DDBJ whole genome shotgun (WGS) entry which is preliminary data.</text>
</comment>
<protein>
    <submittedName>
        <fullName evidence="2">Uncharacterized protein</fullName>
    </submittedName>
</protein>
<dbReference type="Proteomes" id="UP000176998">
    <property type="component" value="Unassembled WGS sequence"/>
</dbReference>
<name>A0A1G4B023_9PEZI</name>
<dbReference type="EMBL" id="MJBS01000095">
    <property type="protein sequence ID" value="OHE94683.1"/>
    <property type="molecule type" value="Genomic_DNA"/>
</dbReference>
<organism evidence="2 3">
    <name type="scientific">Colletotrichum orchidophilum</name>
    <dbReference type="NCBI Taxonomy" id="1209926"/>
    <lineage>
        <taxon>Eukaryota</taxon>
        <taxon>Fungi</taxon>
        <taxon>Dikarya</taxon>
        <taxon>Ascomycota</taxon>
        <taxon>Pezizomycotina</taxon>
        <taxon>Sordariomycetes</taxon>
        <taxon>Hypocreomycetidae</taxon>
        <taxon>Glomerellales</taxon>
        <taxon>Glomerellaceae</taxon>
        <taxon>Colletotrichum</taxon>
    </lineage>
</organism>
<sequence length="135" mass="15280">MSLQERDKRRKQNTNRTSIGPESELTASIELHSTILGSSCPLTRGIPHQKDPFLTRGWPNIRHIRRQRPIACYKLSMTGAAGLEPARAVQVRATMLYMCPTLAHRLYGELAILRESTARPLVLYIFEEHRVGSEG</sequence>
<evidence type="ECO:0000313" key="2">
    <source>
        <dbReference type="EMBL" id="OHE94683.1"/>
    </source>
</evidence>
<proteinExistence type="predicted"/>
<gene>
    <name evidence="2" type="ORF">CORC01_09992</name>
</gene>
<feature type="region of interest" description="Disordered" evidence="1">
    <location>
        <begin position="1"/>
        <end position="23"/>
    </location>
</feature>
<evidence type="ECO:0000256" key="1">
    <source>
        <dbReference type="SAM" id="MobiDB-lite"/>
    </source>
</evidence>
<evidence type="ECO:0000313" key="3">
    <source>
        <dbReference type="Proteomes" id="UP000176998"/>
    </source>
</evidence>
<keyword evidence="3" id="KW-1185">Reference proteome</keyword>